<keyword evidence="3" id="KW-1185">Reference proteome</keyword>
<proteinExistence type="predicted"/>
<feature type="chain" id="PRO_5002660881" evidence="1">
    <location>
        <begin position="21"/>
        <end position="115"/>
    </location>
</feature>
<sequence>MKRLLLVLALVVGFTFTTQAQSASTKKADVAIEQAAKAKVATLKSTLDLDVKQVKLMEQNLSQFEAHKKQVMDADISATAKSEKIAKMETYRLESVKQILTNDQYNQYVALLGKK</sequence>
<evidence type="ECO:0000313" key="2">
    <source>
        <dbReference type="EMBL" id="EAP86202.1"/>
    </source>
</evidence>
<reference evidence="2 3" key="1">
    <citation type="journal article" date="2010" name="J. Bacteriol.">
        <title>The complete genome sequence of Croceibacter atlanticus HTCC2559T.</title>
        <authorList>
            <person name="Oh H.M."/>
            <person name="Kang I."/>
            <person name="Ferriera S."/>
            <person name="Giovannoni S.J."/>
            <person name="Cho J.C."/>
        </authorList>
    </citation>
    <scope>NUCLEOTIDE SEQUENCE [LARGE SCALE GENOMIC DNA]</scope>
    <source>
        <strain evidence="3">ATCC BAA-628 / HTCC2559 / KCTC 12090</strain>
    </source>
</reference>
<dbReference type="RefSeq" id="WP_013187587.1">
    <property type="nucleotide sequence ID" value="NC_014230.1"/>
</dbReference>
<evidence type="ECO:0000313" key="3">
    <source>
        <dbReference type="Proteomes" id="UP000002297"/>
    </source>
</evidence>
<organism evidence="2 3">
    <name type="scientific">Croceibacter atlanticus (strain ATCC BAA-628 / JCM 21780 / CIP 108009 / IAM 15332 / KCTC 12090 / HTCC2559)</name>
    <dbReference type="NCBI Taxonomy" id="216432"/>
    <lineage>
        <taxon>Bacteria</taxon>
        <taxon>Pseudomonadati</taxon>
        <taxon>Bacteroidota</taxon>
        <taxon>Flavobacteriia</taxon>
        <taxon>Flavobacteriales</taxon>
        <taxon>Flavobacteriaceae</taxon>
        <taxon>Croceibacter</taxon>
    </lineage>
</organism>
<feature type="signal peptide" evidence="1">
    <location>
        <begin position="1"/>
        <end position="20"/>
    </location>
</feature>
<accession>A3U8R6</accession>
<dbReference type="OrthoDB" id="956918at2"/>
<dbReference type="KEGG" id="cat:CA2559_09218"/>
<dbReference type="HOGENOM" id="CLU_2104926_0_0_10"/>
<name>A3U8R6_CROAH</name>
<protein>
    <submittedName>
        <fullName evidence="2">Uncharacterized protein</fullName>
    </submittedName>
</protein>
<dbReference type="AlphaFoldDB" id="A3U8R6"/>
<dbReference type="STRING" id="216432.CA2559_09218"/>
<dbReference type="Proteomes" id="UP000002297">
    <property type="component" value="Chromosome"/>
</dbReference>
<dbReference type="GeneID" id="89453590"/>
<evidence type="ECO:0000256" key="1">
    <source>
        <dbReference type="SAM" id="SignalP"/>
    </source>
</evidence>
<gene>
    <name evidence="2" type="ordered locus">CA2559_09218</name>
</gene>
<dbReference type="EMBL" id="CP002046">
    <property type="protein sequence ID" value="EAP86202.1"/>
    <property type="molecule type" value="Genomic_DNA"/>
</dbReference>
<keyword evidence="1" id="KW-0732">Signal</keyword>